<proteinExistence type="predicted"/>
<evidence type="ECO:0000313" key="2">
    <source>
        <dbReference type="Proteomes" id="UP000718593"/>
    </source>
</evidence>
<organism evidence="1 2">
    <name type="scientific">Dechloromonas agitata</name>
    <dbReference type="NCBI Taxonomy" id="73030"/>
    <lineage>
        <taxon>Bacteria</taxon>
        <taxon>Pseudomonadati</taxon>
        <taxon>Pseudomonadota</taxon>
        <taxon>Betaproteobacteria</taxon>
        <taxon>Rhodocyclales</taxon>
        <taxon>Azonexaceae</taxon>
        <taxon>Dechloromonas</taxon>
    </lineage>
</organism>
<protein>
    <submittedName>
        <fullName evidence="1">Uncharacterized protein</fullName>
    </submittedName>
</protein>
<feature type="non-terminal residue" evidence="1">
    <location>
        <position position="82"/>
    </location>
</feature>
<dbReference type="AlphaFoldDB" id="A0A930BUK1"/>
<dbReference type="EMBL" id="JABZMI010000414">
    <property type="protein sequence ID" value="MBF1166313.1"/>
    <property type="molecule type" value="Genomic_DNA"/>
</dbReference>
<comment type="caution">
    <text evidence="1">The sequence shown here is derived from an EMBL/GenBank/DDBJ whole genome shotgun (WGS) entry which is preliminary data.</text>
</comment>
<accession>A0A930BUK1</accession>
<sequence>MFKKVASLGGILAQKNDHPLANPRELRKVIAELPKDNAFKALDEITGWLESLAGLDSFPADRLYEVLLAFDETAQPHLKRLS</sequence>
<evidence type="ECO:0000313" key="1">
    <source>
        <dbReference type="EMBL" id="MBF1166313.1"/>
    </source>
</evidence>
<dbReference type="Proteomes" id="UP000718593">
    <property type="component" value="Unassembled WGS sequence"/>
</dbReference>
<reference evidence="1" key="1">
    <citation type="submission" date="2020-04" db="EMBL/GenBank/DDBJ databases">
        <title>Deep metagenomics examines the oral microbiome during advanced dental caries in children, revealing novel taxa and co-occurrences with host molecules.</title>
        <authorList>
            <person name="Baker J.L."/>
            <person name="Morton J.T."/>
            <person name="Dinis M."/>
            <person name="Alvarez R."/>
            <person name="Tran N.C."/>
            <person name="Knight R."/>
            <person name="Edlund A."/>
        </authorList>
    </citation>
    <scope>NUCLEOTIDE SEQUENCE</scope>
    <source>
        <strain evidence="1">JCVI_32_bin.24</strain>
    </source>
</reference>
<gene>
    <name evidence="1" type="ORF">HXL68_14895</name>
</gene>
<name>A0A930BUK1_9RHOO</name>